<evidence type="ECO:0000256" key="1">
    <source>
        <dbReference type="ARBA" id="ARBA00012352"/>
    </source>
</evidence>
<dbReference type="EC" id="2.3.1.176" evidence="1"/>
<feature type="domain" description="Thiolase C-terminal" evidence="9">
    <location>
        <begin position="261"/>
        <end position="391"/>
    </location>
</feature>
<feature type="active site" description="Proton acceptor" evidence="7">
    <location>
        <position position="341"/>
    </location>
</feature>
<dbReference type="PANTHER" id="PTHR42870:SF1">
    <property type="entry name" value="NON-SPECIFIC LIPID-TRANSFER PROTEIN-LIKE 2"/>
    <property type="match status" value="1"/>
</dbReference>
<feature type="active site" description="Acyl-thioester intermediate" evidence="7">
    <location>
        <position position="88"/>
    </location>
</feature>
<accession>A0A1H7WQ71</accession>
<dbReference type="EMBL" id="FOBS01000007">
    <property type="protein sequence ID" value="SEM23581.1"/>
    <property type="molecule type" value="Genomic_DNA"/>
</dbReference>
<evidence type="ECO:0000259" key="8">
    <source>
        <dbReference type="Pfam" id="PF00108"/>
    </source>
</evidence>
<reference evidence="10 11" key="1">
    <citation type="submission" date="2016-10" db="EMBL/GenBank/DDBJ databases">
        <authorList>
            <person name="de Groot N.N."/>
        </authorList>
    </citation>
    <scope>NUCLEOTIDE SEQUENCE [LARGE SCALE GENOMIC DNA]</scope>
    <source>
        <strain evidence="10 11">DSM 8423</strain>
    </source>
</reference>
<dbReference type="InterPro" id="IPR002155">
    <property type="entry name" value="Thiolase"/>
</dbReference>
<dbReference type="Proteomes" id="UP000198744">
    <property type="component" value="Unassembled WGS sequence"/>
</dbReference>
<evidence type="ECO:0000313" key="10">
    <source>
        <dbReference type="EMBL" id="SEM23581.1"/>
    </source>
</evidence>
<dbReference type="InterPro" id="IPR016039">
    <property type="entry name" value="Thiolase-like"/>
</dbReference>
<evidence type="ECO:0000256" key="2">
    <source>
        <dbReference type="ARBA" id="ARBA00022448"/>
    </source>
</evidence>
<keyword evidence="4" id="KW-0445">Lipid transport</keyword>
<dbReference type="Pfam" id="PF22691">
    <property type="entry name" value="Thiolase_C_1"/>
    <property type="match status" value="1"/>
</dbReference>
<dbReference type="OrthoDB" id="9785768at2"/>
<dbReference type="RefSeq" id="WP_093882959.1">
    <property type="nucleotide sequence ID" value="NZ_FOBS01000007.1"/>
</dbReference>
<dbReference type="Pfam" id="PF00108">
    <property type="entry name" value="Thiolase_N"/>
    <property type="match status" value="1"/>
</dbReference>
<name>A0A1H7WQ71_9BACT</name>
<dbReference type="GO" id="GO:0008289">
    <property type="term" value="F:lipid binding"/>
    <property type="evidence" value="ECO:0007669"/>
    <property type="project" value="UniProtKB-KW"/>
</dbReference>
<dbReference type="Gene3D" id="3.40.47.10">
    <property type="match status" value="1"/>
</dbReference>
<dbReference type="CDD" id="cd00829">
    <property type="entry name" value="SCP-x_thiolase"/>
    <property type="match status" value="1"/>
</dbReference>
<dbReference type="PANTHER" id="PTHR42870">
    <property type="entry name" value="ACETYL-COA C-ACETYLTRANSFERASE"/>
    <property type="match status" value="1"/>
</dbReference>
<protein>
    <recommendedName>
        <fullName evidence="1">propanoyl-CoA C-acyltransferase</fullName>
        <ecNumber evidence="1">2.3.1.176</ecNumber>
    </recommendedName>
    <alternativeName>
        <fullName evidence="6">Propanoyl-CoA C-acyltransferase</fullName>
    </alternativeName>
</protein>
<keyword evidence="3 10" id="KW-0808">Transferase</keyword>
<evidence type="ECO:0000256" key="6">
    <source>
        <dbReference type="ARBA" id="ARBA00032316"/>
    </source>
</evidence>
<keyword evidence="5" id="KW-0446">Lipid-binding</keyword>
<proteinExistence type="predicted"/>
<dbReference type="STRING" id="43775.SAMN04489760_107101"/>
<dbReference type="InterPro" id="IPR055140">
    <property type="entry name" value="Thiolase_C_2"/>
</dbReference>
<evidence type="ECO:0000256" key="7">
    <source>
        <dbReference type="PIRSR" id="PIRSR000429-1"/>
    </source>
</evidence>
<dbReference type="GO" id="GO:0003988">
    <property type="term" value="F:acetyl-CoA C-acyltransferase activity"/>
    <property type="evidence" value="ECO:0007669"/>
    <property type="project" value="UniProtKB-ARBA"/>
</dbReference>
<dbReference type="PROSITE" id="PS00737">
    <property type="entry name" value="THIOLASE_2"/>
    <property type="match status" value="1"/>
</dbReference>
<keyword evidence="2" id="KW-0813">Transport</keyword>
<dbReference type="AlphaFoldDB" id="A0A1H7WQ71"/>
<dbReference type="InterPro" id="IPR020616">
    <property type="entry name" value="Thiolase_N"/>
</dbReference>
<feature type="domain" description="Thiolase N-terminal" evidence="8">
    <location>
        <begin position="18"/>
        <end position="228"/>
    </location>
</feature>
<dbReference type="InterPro" id="IPR020613">
    <property type="entry name" value="Thiolase_CS"/>
</dbReference>
<sequence length="395" mass="42445">MVNRNACILAGGMSRWGMREASLVDLFQEAAKDCLDFIPGLKPKAIDGFLVSSAYSGRCSFQVNLAPVIAERCGLQPTSVCARVDVLCAGGSTAILLAKALVESGNAEIVLVAGGEKLFTPQKWEVFYSELASIDHDWDAPHGLGLPPPYFAMIAKEHMRHYGTTKEQLARVSVANYFFGHDNPKAQMQKVLTLEEAMNAPSVVPPLTLYDCCPITDGAAACIVASEDKAKELTDKPLVYLRGCAQASQHSVSANHGGQHMADWPALRSAAEKAFKMAKLTPDQIDVAQVHDCFSISQIIEVEELGFCRKGEGGAFVCSGQNRIGSRIPINTDGGLLAVGHPFGGTGIRQGTEIMRQLQGTARHQVQDACFGLTHNLSGLNSEQTVIIYGREPAN</sequence>
<gene>
    <name evidence="10" type="ORF">SAMN04489760_107101</name>
</gene>
<dbReference type="SUPFAM" id="SSF53901">
    <property type="entry name" value="Thiolase-like"/>
    <property type="match status" value="1"/>
</dbReference>
<organism evidence="10 11">
    <name type="scientific">Syntrophus gentianae</name>
    <dbReference type="NCBI Taxonomy" id="43775"/>
    <lineage>
        <taxon>Bacteria</taxon>
        <taxon>Pseudomonadati</taxon>
        <taxon>Thermodesulfobacteriota</taxon>
        <taxon>Syntrophia</taxon>
        <taxon>Syntrophales</taxon>
        <taxon>Syntrophaceae</taxon>
        <taxon>Syntrophus</taxon>
    </lineage>
</organism>
<dbReference type="GO" id="GO:0006869">
    <property type="term" value="P:lipid transport"/>
    <property type="evidence" value="ECO:0007669"/>
    <property type="project" value="UniProtKB-KW"/>
</dbReference>
<evidence type="ECO:0000256" key="4">
    <source>
        <dbReference type="ARBA" id="ARBA00023055"/>
    </source>
</evidence>
<dbReference type="PIRSF" id="PIRSF000429">
    <property type="entry name" value="Ac-CoA_Ac_transf"/>
    <property type="match status" value="1"/>
</dbReference>
<evidence type="ECO:0000259" key="9">
    <source>
        <dbReference type="Pfam" id="PF22691"/>
    </source>
</evidence>
<evidence type="ECO:0000256" key="5">
    <source>
        <dbReference type="ARBA" id="ARBA00023121"/>
    </source>
</evidence>
<evidence type="ECO:0000313" key="11">
    <source>
        <dbReference type="Proteomes" id="UP000198744"/>
    </source>
</evidence>
<feature type="active site" description="Proton acceptor" evidence="7">
    <location>
        <position position="370"/>
    </location>
</feature>
<evidence type="ECO:0000256" key="3">
    <source>
        <dbReference type="ARBA" id="ARBA00022679"/>
    </source>
</evidence>
<keyword evidence="11" id="KW-1185">Reference proteome</keyword>